<evidence type="ECO:0000256" key="1">
    <source>
        <dbReference type="SAM" id="SignalP"/>
    </source>
</evidence>
<protein>
    <submittedName>
        <fullName evidence="3">Aldose sugar dehydrogenase YliI</fullName>
        <ecNumber evidence="3">1.1.5.-</ecNumber>
    </submittedName>
</protein>
<keyword evidence="3" id="KW-0560">Oxidoreductase</keyword>
<feature type="domain" description="Glucose/Sorbosone dehydrogenase" evidence="2">
    <location>
        <begin position="46"/>
        <end position="378"/>
    </location>
</feature>
<organism evidence="3 4">
    <name type="scientific">Pseudomonas fluorescens</name>
    <dbReference type="NCBI Taxonomy" id="294"/>
    <lineage>
        <taxon>Bacteria</taxon>
        <taxon>Pseudomonadati</taxon>
        <taxon>Pseudomonadota</taxon>
        <taxon>Gammaproteobacteria</taxon>
        <taxon>Pseudomonadales</taxon>
        <taxon>Pseudomonadaceae</taxon>
        <taxon>Pseudomonas</taxon>
    </lineage>
</organism>
<sequence precursor="true">MLRKSLLATLCAGVLISAAVPVLAAPAQTMKSEDGTLEVTPIVTGLEHPWALAFLPDSKGMLVTERPGNLRLVTAEGKLSAPLNGVPTVWAKGQGGLLDVALSPDFKQDRMVYLSYAEGGGQGGKAGTAVGRGRLSDDMTALKDFQVILRQEPKLSVGNHFGSRLVFDRDGYLFVTLGENNDRPTAQDLDKLQGKVVRIYPDGTVPKDNPFVGQANVRPEIWSYGQRNPQGAALNPWNGTLWENEHGPQGGDEINIIERGKNYGWPLATHGINYSGQPIPEAKGEIAEGTLVPNHVWEKSPGLSGMAFYDADRFKVWQRNVFVGALISQELIRLEFDGDKVIHEERLLGDLKKRIRDVRQGPDGYLYVLTDEENGGVYKVGLKLPAD</sequence>
<dbReference type="Pfam" id="PF07995">
    <property type="entry name" value="GSDH"/>
    <property type="match status" value="1"/>
</dbReference>
<dbReference type="InterPro" id="IPR011041">
    <property type="entry name" value="Quinoprot_gluc/sorb_DH_b-prop"/>
</dbReference>
<dbReference type="GO" id="GO:0016491">
    <property type="term" value="F:oxidoreductase activity"/>
    <property type="evidence" value="ECO:0007669"/>
    <property type="project" value="UniProtKB-KW"/>
</dbReference>
<dbReference type="PANTHER" id="PTHR19328">
    <property type="entry name" value="HEDGEHOG-INTERACTING PROTEIN"/>
    <property type="match status" value="1"/>
</dbReference>
<feature type="chain" id="PRO_5023052596" evidence="1">
    <location>
        <begin position="25"/>
        <end position="387"/>
    </location>
</feature>
<dbReference type="EMBL" id="CABVHB010000001">
    <property type="protein sequence ID" value="VVM39695.1"/>
    <property type="molecule type" value="Genomic_DNA"/>
</dbReference>
<proteinExistence type="predicted"/>
<dbReference type="RefSeq" id="WP_154946468.1">
    <property type="nucleotide sequence ID" value="NZ_CABVHB010000001.1"/>
</dbReference>
<dbReference type="Gene3D" id="2.120.10.30">
    <property type="entry name" value="TolB, C-terminal domain"/>
    <property type="match status" value="1"/>
</dbReference>
<accession>A0A5E6P8T5</accession>
<dbReference type="AlphaFoldDB" id="A0A5E6P8T5"/>
<reference evidence="3 4" key="1">
    <citation type="submission" date="2019-09" db="EMBL/GenBank/DDBJ databases">
        <authorList>
            <person name="Chandra G."/>
            <person name="Truman W A."/>
        </authorList>
    </citation>
    <scope>NUCLEOTIDE SEQUENCE [LARGE SCALE GENOMIC DNA]</scope>
    <source>
        <strain evidence="3">PS673</strain>
    </source>
</reference>
<evidence type="ECO:0000259" key="2">
    <source>
        <dbReference type="Pfam" id="PF07995"/>
    </source>
</evidence>
<keyword evidence="1" id="KW-0732">Signal</keyword>
<dbReference type="SUPFAM" id="SSF50952">
    <property type="entry name" value="Soluble quinoprotein glucose dehydrogenase"/>
    <property type="match status" value="1"/>
</dbReference>
<dbReference type="InterPro" id="IPR012938">
    <property type="entry name" value="Glc/Sorbosone_DH"/>
</dbReference>
<name>A0A5E6P8T5_PSEFL</name>
<dbReference type="Proteomes" id="UP000344274">
    <property type="component" value="Unassembled WGS sequence"/>
</dbReference>
<evidence type="ECO:0000313" key="4">
    <source>
        <dbReference type="Proteomes" id="UP000344274"/>
    </source>
</evidence>
<dbReference type="EC" id="1.1.5.-" evidence="3"/>
<feature type="signal peptide" evidence="1">
    <location>
        <begin position="1"/>
        <end position="24"/>
    </location>
</feature>
<gene>
    <name evidence="3" type="primary">yliI</name>
    <name evidence="3" type="ORF">PS673_00207</name>
</gene>
<evidence type="ECO:0000313" key="3">
    <source>
        <dbReference type="EMBL" id="VVM39695.1"/>
    </source>
</evidence>
<dbReference type="InterPro" id="IPR011042">
    <property type="entry name" value="6-blade_b-propeller_TolB-like"/>
</dbReference>
<dbReference type="PANTHER" id="PTHR19328:SF75">
    <property type="entry name" value="ALDOSE SUGAR DEHYDROGENASE YLII"/>
    <property type="match status" value="1"/>
</dbReference>